<dbReference type="InterPro" id="IPR001000">
    <property type="entry name" value="GH10_dom"/>
</dbReference>
<evidence type="ECO:0000313" key="7">
    <source>
        <dbReference type="Proteomes" id="UP000823775"/>
    </source>
</evidence>
<name>A0ABS8SI26_DATST</name>
<accession>A0ABS8SI26</accession>
<evidence type="ECO:0000256" key="2">
    <source>
        <dbReference type="ARBA" id="ARBA00022801"/>
    </source>
</evidence>
<dbReference type="Gene3D" id="3.20.20.80">
    <property type="entry name" value="Glycosidases"/>
    <property type="match status" value="1"/>
</dbReference>
<dbReference type="PROSITE" id="PS51760">
    <property type="entry name" value="GH10_2"/>
    <property type="match status" value="1"/>
</dbReference>
<dbReference type="SMART" id="SM00633">
    <property type="entry name" value="Glyco_10"/>
    <property type="match status" value="1"/>
</dbReference>
<dbReference type="Pfam" id="PF00331">
    <property type="entry name" value="Glyco_hydro_10"/>
    <property type="match status" value="1"/>
</dbReference>
<keyword evidence="2" id="KW-0378">Hydrolase</keyword>
<evidence type="ECO:0000256" key="1">
    <source>
        <dbReference type="ARBA" id="ARBA00007495"/>
    </source>
</evidence>
<sequence length="462" mass="51643">MCLKNPLKPQYNGGIVVNPEFNNGLNGWTLLGDAKIENNVSSDGNKFIVASKRKGPYHGWVQVNHGDDANVAVIFKTQSGFQHAAWAIAKSGCWSMFKGGLVVNASGPAQLYFERLTYGRTIFRYKLFSQEEWTSHLNQSIEKVRKSKVAIQVVDSQGKSLPNATISLVQGRANFPFGVAINKNILNNKGYQNWFFSRFKYTVFGNEMKWYSTETSQGKINYSTSDAMVNLCKSKGVSIRGHNIFWDDPKFQPYWVLSLSPQQLSAAATKRVGSVVAKYKGQVIHWDVVNENSLQFFESKLGANASATFYRSAAHIDNRTPMFLNDYNTIEDQRDGASSPVSYLNKIKQLRTQGYAGLLGIGLESHFNTPSQPYIRSALDILASAKLPIWITELDVQTGPNQMLNDKARATLSHEGFYGTTNAKGYFETSLFHGDYQAVVTHPSMADSSFHHNLTVIPTYYI</sequence>
<dbReference type="InterPro" id="IPR008979">
    <property type="entry name" value="Galactose-bd-like_sf"/>
</dbReference>
<proteinExistence type="inferred from homology"/>
<dbReference type="SUPFAM" id="SSF51445">
    <property type="entry name" value="(Trans)glycosidases"/>
    <property type="match status" value="1"/>
</dbReference>
<dbReference type="Proteomes" id="UP000823775">
    <property type="component" value="Unassembled WGS sequence"/>
</dbReference>
<comment type="similarity">
    <text evidence="1">Belongs to the glycosyl hydrolase 10 (cellulase F) family.</text>
</comment>
<organism evidence="6 7">
    <name type="scientific">Datura stramonium</name>
    <name type="common">Jimsonweed</name>
    <name type="synonym">Common thornapple</name>
    <dbReference type="NCBI Taxonomy" id="4076"/>
    <lineage>
        <taxon>Eukaryota</taxon>
        <taxon>Viridiplantae</taxon>
        <taxon>Streptophyta</taxon>
        <taxon>Embryophyta</taxon>
        <taxon>Tracheophyta</taxon>
        <taxon>Spermatophyta</taxon>
        <taxon>Magnoliopsida</taxon>
        <taxon>eudicotyledons</taxon>
        <taxon>Gunneridae</taxon>
        <taxon>Pentapetalae</taxon>
        <taxon>asterids</taxon>
        <taxon>lamiids</taxon>
        <taxon>Solanales</taxon>
        <taxon>Solanaceae</taxon>
        <taxon>Solanoideae</taxon>
        <taxon>Datureae</taxon>
        <taxon>Datura</taxon>
    </lineage>
</organism>
<evidence type="ECO:0000313" key="6">
    <source>
        <dbReference type="EMBL" id="MCD7458485.1"/>
    </source>
</evidence>
<dbReference type="SUPFAM" id="SSF49785">
    <property type="entry name" value="Galactose-binding domain-like"/>
    <property type="match status" value="1"/>
</dbReference>
<evidence type="ECO:0000259" key="5">
    <source>
        <dbReference type="PROSITE" id="PS51760"/>
    </source>
</evidence>
<gene>
    <name evidence="6" type="ORF">HAX54_038372</name>
</gene>
<dbReference type="PANTHER" id="PTHR31490">
    <property type="entry name" value="GLYCOSYL HYDROLASE"/>
    <property type="match status" value="1"/>
</dbReference>
<dbReference type="Gene3D" id="2.60.120.260">
    <property type="entry name" value="Galactose-binding domain-like"/>
    <property type="match status" value="1"/>
</dbReference>
<keyword evidence="4" id="KW-0624">Polysaccharide degradation</keyword>
<evidence type="ECO:0000256" key="3">
    <source>
        <dbReference type="ARBA" id="ARBA00023277"/>
    </source>
</evidence>
<dbReference type="PANTHER" id="PTHR31490:SF2">
    <property type="entry name" value="GLYCOSYL HYDROLASE FAMILY 10 PROTEIN"/>
    <property type="match status" value="1"/>
</dbReference>
<feature type="domain" description="GH10" evidence="5">
    <location>
        <begin position="162"/>
        <end position="462"/>
    </location>
</feature>
<protein>
    <recommendedName>
        <fullName evidence="5">GH10 domain-containing protein</fullName>
    </recommendedName>
</protein>
<dbReference type="InterPro" id="IPR017853">
    <property type="entry name" value="GH"/>
</dbReference>
<keyword evidence="7" id="KW-1185">Reference proteome</keyword>
<reference evidence="6 7" key="1">
    <citation type="journal article" date="2021" name="BMC Genomics">
        <title>Datura genome reveals duplications of psychoactive alkaloid biosynthetic genes and high mutation rate following tissue culture.</title>
        <authorList>
            <person name="Rajewski A."/>
            <person name="Carter-House D."/>
            <person name="Stajich J."/>
            <person name="Litt A."/>
        </authorList>
    </citation>
    <scope>NUCLEOTIDE SEQUENCE [LARGE SCALE GENOMIC DNA]</scope>
    <source>
        <strain evidence="6">AR-01</strain>
    </source>
</reference>
<comment type="caution">
    <text evidence="6">The sequence shown here is derived from an EMBL/GenBank/DDBJ whole genome shotgun (WGS) entry which is preliminary data.</text>
</comment>
<keyword evidence="3" id="KW-0119">Carbohydrate metabolism</keyword>
<dbReference type="EMBL" id="JACEIK010000523">
    <property type="protein sequence ID" value="MCD7458485.1"/>
    <property type="molecule type" value="Genomic_DNA"/>
</dbReference>
<evidence type="ECO:0000256" key="4">
    <source>
        <dbReference type="ARBA" id="ARBA00023326"/>
    </source>
</evidence>
<dbReference type="InterPro" id="IPR044846">
    <property type="entry name" value="GH10"/>
</dbReference>